<dbReference type="InterPro" id="IPR056253">
    <property type="entry name" value="At2g29880-like_C"/>
</dbReference>
<feature type="domain" description="Myb/SANT-like" evidence="1">
    <location>
        <begin position="17"/>
        <end position="112"/>
    </location>
</feature>
<accession>A0ABR0UD88</accession>
<proteinExistence type="predicted"/>
<evidence type="ECO:0000259" key="2">
    <source>
        <dbReference type="Pfam" id="PF24769"/>
    </source>
</evidence>
<dbReference type="PANTHER" id="PTHR46929">
    <property type="entry name" value="EXPRESSED PROTEIN"/>
    <property type="match status" value="1"/>
</dbReference>
<name>A0ABR0UD88_REHGL</name>
<feature type="domain" description="At2g29880-like C-terminal" evidence="2">
    <location>
        <begin position="417"/>
        <end position="461"/>
    </location>
</feature>
<dbReference type="Pfam" id="PF12776">
    <property type="entry name" value="Myb_DNA-bind_3"/>
    <property type="match status" value="2"/>
</dbReference>
<keyword evidence="4" id="KW-1185">Reference proteome</keyword>
<protein>
    <recommendedName>
        <fullName evidence="5">L10-interacting MYB domain-containing protein</fullName>
    </recommendedName>
</protein>
<feature type="domain" description="Myb/SANT-like" evidence="1">
    <location>
        <begin position="218"/>
        <end position="312"/>
    </location>
</feature>
<evidence type="ECO:0000313" key="3">
    <source>
        <dbReference type="EMBL" id="KAK6120165.1"/>
    </source>
</evidence>
<dbReference type="PANTHER" id="PTHR46929:SF11">
    <property type="entry name" value="MYB_SANT-LIKE DNA-BINDING DOMAIN PROTEIN"/>
    <property type="match status" value="1"/>
</dbReference>
<evidence type="ECO:0000313" key="4">
    <source>
        <dbReference type="Proteomes" id="UP001318860"/>
    </source>
</evidence>
<evidence type="ECO:0008006" key="5">
    <source>
        <dbReference type="Google" id="ProtNLM"/>
    </source>
</evidence>
<dbReference type="Pfam" id="PF24769">
    <property type="entry name" value="At2g29880_C"/>
    <property type="match status" value="1"/>
</dbReference>
<organism evidence="3 4">
    <name type="scientific">Rehmannia glutinosa</name>
    <name type="common">Chinese foxglove</name>
    <dbReference type="NCBI Taxonomy" id="99300"/>
    <lineage>
        <taxon>Eukaryota</taxon>
        <taxon>Viridiplantae</taxon>
        <taxon>Streptophyta</taxon>
        <taxon>Embryophyta</taxon>
        <taxon>Tracheophyta</taxon>
        <taxon>Spermatophyta</taxon>
        <taxon>Magnoliopsida</taxon>
        <taxon>eudicotyledons</taxon>
        <taxon>Gunneridae</taxon>
        <taxon>Pentapetalae</taxon>
        <taxon>asterids</taxon>
        <taxon>lamiids</taxon>
        <taxon>Lamiales</taxon>
        <taxon>Orobanchaceae</taxon>
        <taxon>Rehmannieae</taxon>
        <taxon>Rehmannia</taxon>
    </lineage>
</organism>
<sequence>MGVGAQSSNNHRHRTIWTPEMDRYFIDLMLEQVGKENRRDDDHLFSKRAWKHMTTMFNAKFNSRYQKDVLKNRHKMLRNQYRALMNLLEQKGFRWDESRRMVIADKRVWDEYVQAHPNARPYRAKTIPYYSDLCEIYGFGGKDTIFSRQKANFSEEEEEKVVHANVLSYSPNLGDDMVGDVRVSETATESLHDITIDETYQFLSDIGSTSGEQRTRTYWQPPMDRYFIDLMIDQVKKGNHVDGLLRKQAWREMISSFNAKFGFDYGVDILKNRYKTLRRQHNVVKSILELDGFGWDDARKMVVADDCVWQNYIKAHTDARQYMTRPLPYFEDMCLIFRELNGDEKDTDTTLIHRNDEDPEIKFATVDQFYNENESPHSDFETTKQQLEIPPMTRSFKKPLIEKGDENPNVIPVELVVAAIQALPDMDEELVLDACDYLEDEKKAKTFLALDVKLRKKWLLRKLRPSQ</sequence>
<dbReference type="EMBL" id="JABTTQ020003094">
    <property type="protein sequence ID" value="KAK6120165.1"/>
    <property type="molecule type" value="Genomic_DNA"/>
</dbReference>
<evidence type="ECO:0000259" key="1">
    <source>
        <dbReference type="Pfam" id="PF12776"/>
    </source>
</evidence>
<dbReference type="InterPro" id="IPR024752">
    <property type="entry name" value="Myb/SANT-like_dom"/>
</dbReference>
<reference evidence="3 4" key="1">
    <citation type="journal article" date="2021" name="Comput. Struct. Biotechnol. J.">
        <title>De novo genome assembly of the potent medicinal plant Rehmannia glutinosa using nanopore technology.</title>
        <authorList>
            <person name="Ma L."/>
            <person name="Dong C."/>
            <person name="Song C."/>
            <person name="Wang X."/>
            <person name="Zheng X."/>
            <person name="Niu Y."/>
            <person name="Chen S."/>
            <person name="Feng W."/>
        </authorList>
    </citation>
    <scope>NUCLEOTIDE SEQUENCE [LARGE SCALE GENOMIC DNA]</scope>
    <source>
        <strain evidence="3">DH-2019</strain>
    </source>
</reference>
<gene>
    <name evidence="3" type="ORF">DH2020_046071</name>
</gene>
<dbReference type="Proteomes" id="UP001318860">
    <property type="component" value="Unassembled WGS sequence"/>
</dbReference>
<comment type="caution">
    <text evidence="3">The sequence shown here is derived from an EMBL/GenBank/DDBJ whole genome shotgun (WGS) entry which is preliminary data.</text>
</comment>